<name>A0A2G9TKP9_TELCI</name>
<reference evidence="1 2" key="1">
    <citation type="submission" date="2015-09" db="EMBL/GenBank/DDBJ databases">
        <title>Draft genome of the parasitic nematode Teladorsagia circumcincta isolate WARC Sus (inbred).</title>
        <authorList>
            <person name="Mitreva M."/>
        </authorList>
    </citation>
    <scope>NUCLEOTIDE SEQUENCE [LARGE SCALE GENOMIC DNA]</scope>
    <source>
        <strain evidence="1 2">S</strain>
    </source>
</reference>
<gene>
    <name evidence="1" type="ORF">TELCIR_20640</name>
</gene>
<keyword evidence="2" id="KW-1185">Reference proteome</keyword>
<evidence type="ECO:0000313" key="2">
    <source>
        <dbReference type="Proteomes" id="UP000230423"/>
    </source>
</evidence>
<sequence>MLRPLQFDSSFVNRQVLDDMDETKNFRALAVDDSESFLSGMEAPRDTQVEKAVNRTTEEDVILDDGYGTTSDNTAAKGVDCSSCKKTNIGVDCQNKAPNQT</sequence>
<protein>
    <submittedName>
        <fullName evidence="1">Uncharacterized protein</fullName>
    </submittedName>
</protein>
<organism evidence="1 2">
    <name type="scientific">Teladorsagia circumcincta</name>
    <name type="common">Brown stomach worm</name>
    <name type="synonym">Ostertagia circumcincta</name>
    <dbReference type="NCBI Taxonomy" id="45464"/>
    <lineage>
        <taxon>Eukaryota</taxon>
        <taxon>Metazoa</taxon>
        <taxon>Ecdysozoa</taxon>
        <taxon>Nematoda</taxon>
        <taxon>Chromadorea</taxon>
        <taxon>Rhabditida</taxon>
        <taxon>Rhabditina</taxon>
        <taxon>Rhabditomorpha</taxon>
        <taxon>Strongyloidea</taxon>
        <taxon>Trichostrongylidae</taxon>
        <taxon>Teladorsagia</taxon>
    </lineage>
</organism>
<dbReference type="OrthoDB" id="5838092at2759"/>
<dbReference type="AlphaFoldDB" id="A0A2G9TKP9"/>
<proteinExistence type="predicted"/>
<dbReference type="Proteomes" id="UP000230423">
    <property type="component" value="Unassembled WGS sequence"/>
</dbReference>
<dbReference type="EMBL" id="KZ363076">
    <property type="protein sequence ID" value="PIO57940.1"/>
    <property type="molecule type" value="Genomic_DNA"/>
</dbReference>
<evidence type="ECO:0000313" key="1">
    <source>
        <dbReference type="EMBL" id="PIO57940.1"/>
    </source>
</evidence>
<accession>A0A2G9TKP9</accession>